<evidence type="ECO:0000256" key="2">
    <source>
        <dbReference type="ARBA" id="ARBA00022722"/>
    </source>
</evidence>
<dbReference type="PANTHER" id="PTHR35901">
    <property type="entry name" value="RIBONUCLEASE VAPC3"/>
    <property type="match status" value="1"/>
</dbReference>
<dbReference type="InterPro" id="IPR044153">
    <property type="entry name" value="PIN_Pae0151-like"/>
</dbReference>
<dbReference type="GO" id="GO:0004540">
    <property type="term" value="F:RNA nuclease activity"/>
    <property type="evidence" value="ECO:0007669"/>
    <property type="project" value="InterPro"/>
</dbReference>
<feature type="binding site" evidence="6">
    <location>
        <position position="100"/>
    </location>
    <ligand>
        <name>Mg(2+)</name>
        <dbReference type="ChEBI" id="CHEBI:18420"/>
    </ligand>
</feature>
<dbReference type="Gene3D" id="3.40.50.1010">
    <property type="entry name" value="5'-nuclease"/>
    <property type="match status" value="1"/>
</dbReference>
<name>A0A1Y6B9J5_9PROT</name>
<evidence type="ECO:0000256" key="4">
    <source>
        <dbReference type="ARBA" id="ARBA00022801"/>
    </source>
</evidence>
<comment type="cofactor">
    <cofactor evidence="6">
        <name>Mg(2+)</name>
        <dbReference type="ChEBI" id="CHEBI:18420"/>
    </cofactor>
</comment>
<keyword evidence="4 6" id="KW-0378">Hydrolase</keyword>
<evidence type="ECO:0000256" key="6">
    <source>
        <dbReference type="HAMAP-Rule" id="MF_00265"/>
    </source>
</evidence>
<keyword evidence="9" id="KW-1185">Reference proteome</keyword>
<accession>A0A1Y6B9J5</accession>
<evidence type="ECO:0000256" key="3">
    <source>
        <dbReference type="ARBA" id="ARBA00022723"/>
    </source>
</evidence>
<dbReference type="EMBL" id="FWZX01000002">
    <property type="protein sequence ID" value="SMF00072.1"/>
    <property type="molecule type" value="Genomic_DNA"/>
</dbReference>
<reference evidence="8 9" key="1">
    <citation type="submission" date="2017-04" db="EMBL/GenBank/DDBJ databases">
        <authorList>
            <person name="Afonso C.L."/>
            <person name="Miller P.J."/>
            <person name="Scott M.A."/>
            <person name="Spackman E."/>
            <person name="Goraichik I."/>
            <person name="Dimitrov K.M."/>
            <person name="Suarez D.L."/>
            <person name="Swayne D.E."/>
        </authorList>
    </citation>
    <scope>NUCLEOTIDE SEQUENCE [LARGE SCALE GENOMIC DNA]</scope>
    <source>
        <strain evidence="8 9">USBA 355</strain>
    </source>
</reference>
<evidence type="ECO:0000256" key="5">
    <source>
        <dbReference type="ARBA" id="ARBA00022842"/>
    </source>
</evidence>
<dbReference type="Proteomes" id="UP000192917">
    <property type="component" value="Unassembled WGS sequence"/>
</dbReference>
<dbReference type="GO" id="GO:0000287">
    <property type="term" value="F:magnesium ion binding"/>
    <property type="evidence" value="ECO:0007669"/>
    <property type="project" value="UniProtKB-UniRule"/>
</dbReference>
<dbReference type="InterPro" id="IPR029060">
    <property type="entry name" value="PIN-like_dom_sf"/>
</dbReference>
<keyword evidence="3 6" id="KW-0479">Metal-binding</keyword>
<keyword evidence="2 6" id="KW-0540">Nuclease</keyword>
<dbReference type="HAMAP" id="MF_00265">
    <property type="entry name" value="VapC_Nob1"/>
    <property type="match status" value="1"/>
</dbReference>
<proteinExistence type="inferred from homology"/>
<dbReference type="GO" id="GO:0090729">
    <property type="term" value="F:toxin activity"/>
    <property type="evidence" value="ECO:0007669"/>
    <property type="project" value="UniProtKB-KW"/>
</dbReference>
<comment type="similarity">
    <text evidence="6">Belongs to the PINc/VapC protein family.</text>
</comment>
<dbReference type="CDD" id="cd09873">
    <property type="entry name" value="PIN_Pae0151-like"/>
    <property type="match status" value="1"/>
</dbReference>
<dbReference type="SUPFAM" id="SSF88723">
    <property type="entry name" value="PIN domain-like"/>
    <property type="match status" value="1"/>
</dbReference>
<evidence type="ECO:0000313" key="8">
    <source>
        <dbReference type="EMBL" id="SMF00072.1"/>
    </source>
</evidence>
<evidence type="ECO:0000313" key="9">
    <source>
        <dbReference type="Proteomes" id="UP000192917"/>
    </source>
</evidence>
<keyword evidence="1 6" id="KW-1277">Toxin-antitoxin system</keyword>
<dbReference type="PANTHER" id="PTHR35901:SF1">
    <property type="entry name" value="EXONUCLEASE VAPC9"/>
    <property type="match status" value="1"/>
</dbReference>
<dbReference type="EC" id="3.1.-.-" evidence="6"/>
<dbReference type="InterPro" id="IPR022907">
    <property type="entry name" value="VapC_family"/>
</dbReference>
<gene>
    <name evidence="6" type="primary">vapC</name>
    <name evidence="8" type="ORF">SAMN05428998_102315</name>
</gene>
<dbReference type="RefSeq" id="WP_218822883.1">
    <property type="nucleotide sequence ID" value="NZ_FWZX01000002.1"/>
</dbReference>
<dbReference type="InterPro" id="IPR002716">
    <property type="entry name" value="PIN_dom"/>
</dbReference>
<dbReference type="AlphaFoldDB" id="A0A1Y6B9J5"/>
<feature type="binding site" evidence="6">
    <location>
        <position position="11"/>
    </location>
    <ligand>
        <name>Mg(2+)</name>
        <dbReference type="ChEBI" id="CHEBI:18420"/>
    </ligand>
</feature>
<keyword evidence="5 6" id="KW-0460">Magnesium</keyword>
<protein>
    <recommendedName>
        <fullName evidence="6">Ribonuclease VapC</fullName>
        <shortName evidence="6">RNase VapC</shortName>
        <ecNumber evidence="6">3.1.-.-</ecNumber>
    </recommendedName>
    <alternativeName>
        <fullName evidence="6">Toxin VapC</fullName>
    </alternativeName>
</protein>
<dbReference type="Pfam" id="PF01850">
    <property type="entry name" value="PIN"/>
    <property type="match status" value="1"/>
</dbReference>
<sequence>MPIVTDVRVVDASALAAILFGEPEGARVAALLADARLVAPHLQAFELANVCVVKCLRHADRRAAIRRAFGLRTRLAIAELAVDQAGVVDLALATGLTAYDASYLWLVKELAAPLVTLDRKLEQAALGLVPRAD</sequence>
<dbReference type="GO" id="GO:0016787">
    <property type="term" value="F:hydrolase activity"/>
    <property type="evidence" value="ECO:0007669"/>
    <property type="project" value="UniProtKB-KW"/>
</dbReference>
<feature type="domain" description="PIN" evidence="7">
    <location>
        <begin position="9"/>
        <end position="125"/>
    </location>
</feature>
<evidence type="ECO:0000256" key="1">
    <source>
        <dbReference type="ARBA" id="ARBA00022649"/>
    </source>
</evidence>
<keyword evidence="6" id="KW-0800">Toxin</keyword>
<evidence type="ECO:0000259" key="7">
    <source>
        <dbReference type="Pfam" id="PF01850"/>
    </source>
</evidence>
<organism evidence="8 9">
    <name type="scientific">Tistlia consotensis USBA 355</name>
    <dbReference type="NCBI Taxonomy" id="560819"/>
    <lineage>
        <taxon>Bacteria</taxon>
        <taxon>Pseudomonadati</taxon>
        <taxon>Pseudomonadota</taxon>
        <taxon>Alphaproteobacteria</taxon>
        <taxon>Rhodospirillales</taxon>
        <taxon>Rhodovibrionaceae</taxon>
        <taxon>Tistlia</taxon>
    </lineage>
</organism>
<dbReference type="InterPro" id="IPR051619">
    <property type="entry name" value="TypeII_TA_RNase_PINc/VapC"/>
</dbReference>
<comment type="function">
    <text evidence="6">Toxic component of a toxin-antitoxin (TA) system. An RNase.</text>
</comment>